<dbReference type="Proteomes" id="UP000007431">
    <property type="component" value="Unassembled WGS sequence"/>
</dbReference>
<gene>
    <name evidence="1" type="ORF">SCHCODRAFT_82098</name>
</gene>
<dbReference type="KEGG" id="scm:SCHCO_02665915"/>
<dbReference type="VEuPathDB" id="FungiDB:SCHCODRAFT_02665915"/>
<dbReference type="AlphaFoldDB" id="D8Q1W3"/>
<name>D8Q1W3_SCHCM</name>
<dbReference type="GeneID" id="9591027"/>
<organism evidence="2">
    <name type="scientific">Schizophyllum commune (strain H4-8 / FGSC 9210)</name>
    <name type="common">Split gill fungus</name>
    <dbReference type="NCBI Taxonomy" id="578458"/>
    <lineage>
        <taxon>Eukaryota</taxon>
        <taxon>Fungi</taxon>
        <taxon>Dikarya</taxon>
        <taxon>Basidiomycota</taxon>
        <taxon>Agaricomycotina</taxon>
        <taxon>Agaricomycetes</taxon>
        <taxon>Agaricomycetidae</taxon>
        <taxon>Agaricales</taxon>
        <taxon>Schizophyllaceae</taxon>
        <taxon>Schizophyllum</taxon>
    </lineage>
</organism>
<reference evidence="1 2" key="1">
    <citation type="journal article" date="2010" name="Nat. Biotechnol.">
        <title>Genome sequence of the model mushroom Schizophyllum commune.</title>
        <authorList>
            <person name="Ohm R.A."/>
            <person name="de Jong J.F."/>
            <person name="Lugones L.G."/>
            <person name="Aerts A."/>
            <person name="Kothe E."/>
            <person name="Stajich J.E."/>
            <person name="de Vries R.P."/>
            <person name="Record E."/>
            <person name="Levasseur A."/>
            <person name="Baker S.E."/>
            <person name="Bartholomew K.A."/>
            <person name="Coutinho P.M."/>
            <person name="Erdmann S."/>
            <person name="Fowler T.J."/>
            <person name="Gathman A.C."/>
            <person name="Lombard V."/>
            <person name="Henrissat B."/>
            <person name="Knabe N."/>
            <person name="Kuees U."/>
            <person name="Lilly W.W."/>
            <person name="Lindquist E."/>
            <person name="Lucas S."/>
            <person name="Magnuson J.K."/>
            <person name="Piumi F."/>
            <person name="Raudaskoski M."/>
            <person name="Salamov A."/>
            <person name="Schmutz J."/>
            <person name="Schwarze F.W.M.R."/>
            <person name="vanKuyk P.A."/>
            <person name="Horton J.S."/>
            <person name="Grigoriev I.V."/>
            <person name="Woesten H.A.B."/>
        </authorList>
    </citation>
    <scope>NUCLEOTIDE SEQUENCE [LARGE SCALE GENOMIC DNA]</scope>
    <source>
        <strain evidence="2">H4-8 / FGSC 9210</strain>
    </source>
</reference>
<dbReference type="OrthoDB" id="2845533at2759"/>
<accession>D8Q1W3</accession>
<sequence>MGSPRSLNYMYRLPDWVRCVPLMCSTRCLNVIRRPPGFGRSAFLSTVTDCLDVLSPRPCKELWSGPLSGSCPRFDFNCGQILHIDMGRLTYETDEQLKENTANLLRSAVTRFLDKYQSYIGFSDKERTEVLAQCDPNGSLEDAMYLALTRDHPNVFTGLAPDHCNPLQSPVWPSHDLGRRGIHRQRAPRRIIRDGRRSHGVGVALVRGAGSR</sequence>
<keyword evidence="2" id="KW-1185">Reference proteome</keyword>
<dbReference type="InParanoid" id="D8Q1W3"/>
<dbReference type="EMBL" id="GL377305">
    <property type="protein sequence ID" value="EFI98574.1"/>
    <property type="molecule type" value="Genomic_DNA"/>
</dbReference>
<proteinExistence type="predicted"/>
<evidence type="ECO:0000313" key="2">
    <source>
        <dbReference type="Proteomes" id="UP000007431"/>
    </source>
</evidence>
<dbReference type="HOGENOM" id="CLU_1300314_0_0_1"/>
<evidence type="ECO:0000313" key="1">
    <source>
        <dbReference type="EMBL" id="EFI98574.1"/>
    </source>
</evidence>
<dbReference type="RefSeq" id="XP_003033477.1">
    <property type="nucleotide sequence ID" value="XM_003033431.1"/>
</dbReference>
<protein>
    <submittedName>
        <fullName evidence="1">Uncharacterized protein</fullName>
    </submittedName>
</protein>